<gene>
    <name evidence="7" type="ORF">GCM10009819_12700</name>
</gene>
<name>A0ABN2U7T1_9MICO</name>
<reference evidence="7 8" key="1">
    <citation type="journal article" date="2019" name="Int. J. Syst. Evol. Microbiol.">
        <title>The Global Catalogue of Microorganisms (GCM) 10K type strain sequencing project: providing services to taxonomists for standard genome sequencing and annotation.</title>
        <authorList>
            <consortium name="The Broad Institute Genomics Platform"/>
            <consortium name="The Broad Institute Genome Sequencing Center for Infectious Disease"/>
            <person name="Wu L."/>
            <person name="Ma J."/>
        </authorList>
    </citation>
    <scope>NUCLEOTIDE SEQUENCE [LARGE SCALE GENOMIC DNA]</scope>
    <source>
        <strain evidence="7 8">JCM 15672</strain>
    </source>
</reference>
<dbReference type="PRINTS" id="PR00400">
    <property type="entry name" value="TETREPRESSOR"/>
</dbReference>
<dbReference type="PROSITE" id="PS50977">
    <property type="entry name" value="HTH_TETR_2"/>
    <property type="match status" value="1"/>
</dbReference>
<feature type="DNA-binding region" description="H-T-H motif" evidence="5">
    <location>
        <begin position="26"/>
        <end position="45"/>
    </location>
</feature>
<feature type="domain" description="HTH tetR-type" evidence="6">
    <location>
        <begin position="3"/>
        <end position="63"/>
    </location>
</feature>
<organism evidence="7 8">
    <name type="scientific">Agromyces tropicus</name>
    <dbReference type="NCBI Taxonomy" id="555371"/>
    <lineage>
        <taxon>Bacteria</taxon>
        <taxon>Bacillati</taxon>
        <taxon>Actinomycetota</taxon>
        <taxon>Actinomycetes</taxon>
        <taxon>Micrococcales</taxon>
        <taxon>Microbacteriaceae</taxon>
        <taxon>Agromyces</taxon>
    </lineage>
</organism>
<dbReference type="InterPro" id="IPR036271">
    <property type="entry name" value="Tet_transcr_reg_TetR-rel_C_sf"/>
</dbReference>
<keyword evidence="4" id="KW-0804">Transcription</keyword>
<protein>
    <submittedName>
        <fullName evidence="7">TetR/AcrR family transcriptional regulator</fullName>
    </submittedName>
</protein>
<dbReference type="SUPFAM" id="SSF46689">
    <property type="entry name" value="Homeodomain-like"/>
    <property type="match status" value="1"/>
</dbReference>
<evidence type="ECO:0000256" key="3">
    <source>
        <dbReference type="ARBA" id="ARBA00023125"/>
    </source>
</evidence>
<comment type="caution">
    <text evidence="7">The sequence shown here is derived from an EMBL/GenBank/DDBJ whole genome shotgun (WGS) entry which is preliminary data.</text>
</comment>
<keyword evidence="8" id="KW-1185">Reference proteome</keyword>
<evidence type="ECO:0000256" key="4">
    <source>
        <dbReference type="ARBA" id="ARBA00023163"/>
    </source>
</evidence>
<dbReference type="InterPro" id="IPR003012">
    <property type="entry name" value="Tet_transcr_reg_TetR"/>
</dbReference>
<sequence>MARLRREQLVRAALDLVDEEGGEALTMRALAARVDRQVSSLYNHVASRGELIELVRARIVADIDVSAFGVHPWDVALEAWARSYLTAFAAHPNLIPLLATTPIRDISTLEMYETVIGSIIDGGWPERDAVAVMRTVEAHVLGSALDIVAPGDLLAQAGVPVELVALRSALDPEHADASGAERAFRLGLAALMHGLRAQHAALPH</sequence>
<evidence type="ECO:0000313" key="7">
    <source>
        <dbReference type="EMBL" id="GAA2030434.1"/>
    </source>
</evidence>
<dbReference type="RefSeq" id="WP_344370566.1">
    <property type="nucleotide sequence ID" value="NZ_BAAAPW010000002.1"/>
</dbReference>
<dbReference type="Pfam" id="PF02909">
    <property type="entry name" value="TetR_C_1"/>
    <property type="match status" value="1"/>
</dbReference>
<evidence type="ECO:0000256" key="2">
    <source>
        <dbReference type="ARBA" id="ARBA00023015"/>
    </source>
</evidence>
<evidence type="ECO:0000256" key="1">
    <source>
        <dbReference type="ARBA" id="ARBA00022491"/>
    </source>
</evidence>
<accession>A0ABN2U7T1</accession>
<evidence type="ECO:0000313" key="8">
    <source>
        <dbReference type="Proteomes" id="UP001501196"/>
    </source>
</evidence>
<dbReference type="InterPro" id="IPR004111">
    <property type="entry name" value="Repressor_TetR_C"/>
</dbReference>
<dbReference type="InterPro" id="IPR009057">
    <property type="entry name" value="Homeodomain-like_sf"/>
</dbReference>
<evidence type="ECO:0000259" key="6">
    <source>
        <dbReference type="PROSITE" id="PS50977"/>
    </source>
</evidence>
<keyword evidence="3 5" id="KW-0238">DNA-binding</keyword>
<keyword evidence="1" id="KW-0678">Repressor</keyword>
<dbReference type="Gene3D" id="1.10.357.10">
    <property type="entry name" value="Tetracycline Repressor, domain 2"/>
    <property type="match status" value="1"/>
</dbReference>
<dbReference type="InterPro" id="IPR001647">
    <property type="entry name" value="HTH_TetR"/>
</dbReference>
<keyword evidence="2" id="KW-0805">Transcription regulation</keyword>
<dbReference type="SUPFAM" id="SSF48498">
    <property type="entry name" value="Tetracyclin repressor-like, C-terminal domain"/>
    <property type="match status" value="1"/>
</dbReference>
<dbReference type="Proteomes" id="UP001501196">
    <property type="component" value="Unassembled WGS sequence"/>
</dbReference>
<dbReference type="EMBL" id="BAAAPW010000002">
    <property type="protein sequence ID" value="GAA2030434.1"/>
    <property type="molecule type" value="Genomic_DNA"/>
</dbReference>
<proteinExistence type="predicted"/>
<evidence type="ECO:0000256" key="5">
    <source>
        <dbReference type="PROSITE-ProRule" id="PRU00335"/>
    </source>
</evidence>